<feature type="region of interest" description="Disordered" evidence="1">
    <location>
        <begin position="132"/>
        <end position="174"/>
    </location>
</feature>
<name>A0AAV1XN12_LUPLU</name>
<feature type="compositionally biased region" description="Basic and acidic residues" evidence="1">
    <location>
        <begin position="47"/>
        <end position="73"/>
    </location>
</feature>
<comment type="caution">
    <text evidence="2">The sequence shown here is derived from an EMBL/GenBank/DDBJ whole genome shotgun (WGS) entry which is preliminary data.</text>
</comment>
<dbReference type="Proteomes" id="UP001497480">
    <property type="component" value="Unassembled WGS sequence"/>
</dbReference>
<keyword evidence="3" id="KW-1185">Reference proteome</keyword>
<evidence type="ECO:0000313" key="2">
    <source>
        <dbReference type="EMBL" id="CAL0322273.1"/>
    </source>
</evidence>
<evidence type="ECO:0000313" key="3">
    <source>
        <dbReference type="Proteomes" id="UP001497480"/>
    </source>
</evidence>
<accession>A0AAV1XN12</accession>
<dbReference type="EMBL" id="CAXHTB010000016">
    <property type="protein sequence ID" value="CAL0322273.1"/>
    <property type="molecule type" value="Genomic_DNA"/>
</dbReference>
<feature type="region of interest" description="Disordered" evidence="1">
    <location>
        <begin position="1"/>
        <end position="86"/>
    </location>
</feature>
<reference evidence="2 3" key="1">
    <citation type="submission" date="2024-03" db="EMBL/GenBank/DDBJ databases">
        <authorList>
            <person name="Martinez-Hernandez J."/>
        </authorList>
    </citation>
    <scope>NUCLEOTIDE SEQUENCE [LARGE SCALE GENOMIC DNA]</scope>
</reference>
<organism evidence="2 3">
    <name type="scientific">Lupinus luteus</name>
    <name type="common">European yellow lupine</name>
    <dbReference type="NCBI Taxonomy" id="3873"/>
    <lineage>
        <taxon>Eukaryota</taxon>
        <taxon>Viridiplantae</taxon>
        <taxon>Streptophyta</taxon>
        <taxon>Embryophyta</taxon>
        <taxon>Tracheophyta</taxon>
        <taxon>Spermatophyta</taxon>
        <taxon>Magnoliopsida</taxon>
        <taxon>eudicotyledons</taxon>
        <taxon>Gunneridae</taxon>
        <taxon>Pentapetalae</taxon>
        <taxon>rosids</taxon>
        <taxon>fabids</taxon>
        <taxon>Fabales</taxon>
        <taxon>Fabaceae</taxon>
        <taxon>Papilionoideae</taxon>
        <taxon>50 kb inversion clade</taxon>
        <taxon>genistoids sensu lato</taxon>
        <taxon>core genistoids</taxon>
        <taxon>Genisteae</taxon>
        <taxon>Lupinus</taxon>
    </lineage>
</organism>
<feature type="compositionally biased region" description="Basic and acidic residues" evidence="1">
    <location>
        <begin position="132"/>
        <end position="160"/>
    </location>
</feature>
<dbReference type="AlphaFoldDB" id="A0AAV1XN12"/>
<feature type="compositionally biased region" description="Basic and acidic residues" evidence="1">
    <location>
        <begin position="24"/>
        <end position="37"/>
    </location>
</feature>
<sequence length="174" mass="20430">MVRRRKERGNQERRRSARIMAMEAQKERERLEMIRKEEEEEEEEEAAKEQENELKSDVGDNHFIYDSEGENSRAMKKGRKLEEDVTFSSPQLQYNENAGGGYRESLLRFVKGLGPVAQRMAMQKLENMDYMQRRNDELTRHHEQHESPTEEGDFKIKVDADADEDEVVPSPKGP</sequence>
<protein>
    <submittedName>
        <fullName evidence="2">Uncharacterized protein</fullName>
    </submittedName>
</protein>
<evidence type="ECO:0000256" key="1">
    <source>
        <dbReference type="SAM" id="MobiDB-lite"/>
    </source>
</evidence>
<gene>
    <name evidence="2" type="ORF">LLUT_LOCUS23333</name>
</gene>
<proteinExistence type="predicted"/>